<dbReference type="AlphaFoldDB" id="A0A267MLR2"/>
<dbReference type="GO" id="GO:0003677">
    <property type="term" value="F:DNA binding"/>
    <property type="evidence" value="ECO:0007669"/>
    <property type="project" value="InterPro"/>
</dbReference>
<dbReference type="SUPFAM" id="SSF52980">
    <property type="entry name" value="Restriction endonuclease-like"/>
    <property type="match status" value="1"/>
</dbReference>
<dbReference type="GO" id="GO:0009307">
    <property type="term" value="P:DNA restriction-modification system"/>
    <property type="evidence" value="ECO:0007669"/>
    <property type="project" value="InterPro"/>
</dbReference>
<evidence type="ECO:0000313" key="3">
    <source>
        <dbReference type="Proteomes" id="UP000216024"/>
    </source>
</evidence>
<sequence>MSNKIKFLEFLDGYEEIDVFEDNDEIRVEFYEISLIIRYDIKKDTLDIFSSFVYDHDEELETLKLHLDAQYRTIIISQLFFGFFNKKPEELSTFSLGCPFDENEIGYTNVDFNIDLLDKLVNHLKNNVYKPEIFNIGKLNFPVEYQLYLEIKENISRMKNDLFLQFAKNNNFKSVMSMKNAFSFLQNISDVDEDFIQINDNKTILLGPTTVDPFIIFNKEKYCEIEKIYDGINYFISSVAESHIAVNKKLVSICKNLFFDLGEDINYYTDSNTMLCMKGDSFWTIIMLIKNPKECIINEHTLIKKMHKNFNLCFTNFKFYKNNIDLYKLTAEEFEHLCKKFLDLKGFKDVRLIGKTTAADGGRDIEAFEEYNTLFGVEKRKWIFQCKRTDKSISKKELSDIHMLLDEYNADCYGLLSTSSLSPSAIDRINTIRKKYNKLIQYYDGKNLEIELEKYPQLMEIYNLKEII</sequence>
<comment type="caution">
    <text evidence="2">The sequence shown here is derived from an EMBL/GenBank/DDBJ whole genome shotgun (WGS) entry which is preliminary data.</text>
</comment>
<evidence type="ECO:0000259" key="1">
    <source>
        <dbReference type="Pfam" id="PF04471"/>
    </source>
</evidence>
<dbReference type="Pfam" id="PF04471">
    <property type="entry name" value="Mrr_cat"/>
    <property type="match status" value="1"/>
</dbReference>
<feature type="domain" description="Restriction endonuclease type IV Mrr" evidence="1">
    <location>
        <begin position="327"/>
        <end position="447"/>
    </location>
</feature>
<organism evidence="2 3">
    <name type="scientific">Anaeromicrobium sediminis</name>
    <dbReference type="NCBI Taxonomy" id="1478221"/>
    <lineage>
        <taxon>Bacteria</taxon>
        <taxon>Bacillati</taxon>
        <taxon>Bacillota</taxon>
        <taxon>Clostridia</taxon>
        <taxon>Peptostreptococcales</taxon>
        <taxon>Thermotaleaceae</taxon>
        <taxon>Anaeromicrobium</taxon>
    </lineage>
</organism>
<keyword evidence="3" id="KW-1185">Reference proteome</keyword>
<dbReference type="GO" id="GO:0004519">
    <property type="term" value="F:endonuclease activity"/>
    <property type="evidence" value="ECO:0007669"/>
    <property type="project" value="InterPro"/>
</dbReference>
<dbReference type="InterPro" id="IPR011856">
    <property type="entry name" value="tRNA_endonuc-like_dom_sf"/>
</dbReference>
<dbReference type="Gene3D" id="3.40.1350.10">
    <property type="match status" value="1"/>
</dbReference>
<evidence type="ECO:0000313" key="2">
    <source>
        <dbReference type="EMBL" id="PAB60531.1"/>
    </source>
</evidence>
<protein>
    <recommendedName>
        <fullName evidence="1">Restriction endonuclease type IV Mrr domain-containing protein</fullName>
    </recommendedName>
</protein>
<name>A0A267MLR2_9FIRM</name>
<dbReference type="InterPro" id="IPR007560">
    <property type="entry name" value="Restrct_endonuc_IV_Mrr"/>
</dbReference>
<dbReference type="InterPro" id="IPR011335">
    <property type="entry name" value="Restrct_endonuc-II-like"/>
</dbReference>
<dbReference type="EMBL" id="NIBG01000002">
    <property type="protein sequence ID" value="PAB60531.1"/>
    <property type="molecule type" value="Genomic_DNA"/>
</dbReference>
<dbReference type="RefSeq" id="WP_095130865.1">
    <property type="nucleotide sequence ID" value="NZ_NIBG01000002.1"/>
</dbReference>
<proteinExistence type="predicted"/>
<gene>
    <name evidence="2" type="ORF">CCE28_03030</name>
</gene>
<accession>A0A267MLR2</accession>
<reference evidence="2 3" key="1">
    <citation type="submission" date="2017-06" db="EMBL/GenBank/DDBJ databases">
        <title>Draft genome sequence of anaerobic fermentative bacterium Anaeromicrobium sediminis DY2726D isolated from West Pacific Ocean sediments.</title>
        <authorList>
            <person name="Zeng X."/>
        </authorList>
    </citation>
    <scope>NUCLEOTIDE SEQUENCE [LARGE SCALE GENOMIC DNA]</scope>
    <source>
        <strain evidence="2 3">DY2726D</strain>
    </source>
</reference>
<dbReference type="Proteomes" id="UP000216024">
    <property type="component" value="Unassembled WGS sequence"/>
</dbReference>
<dbReference type="OrthoDB" id="9816071at2"/>